<dbReference type="Pfam" id="PF14833">
    <property type="entry name" value="NAD_binding_11"/>
    <property type="match status" value="1"/>
</dbReference>
<accession>A0ABW2II65</accession>
<keyword evidence="1 5" id="KW-0560">Oxidoreductase</keyword>
<proteinExistence type="predicted"/>
<gene>
    <name evidence="5" type="ORF">ACFQS8_04160</name>
</gene>
<evidence type="ECO:0000256" key="1">
    <source>
        <dbReference type="ARBA" id="ARBA00023002"/>
    </source>
</evidence>
<dbReference type="EMBL" id="JBHTBR010000002">
    <property type="protein sequence ID" value="MFC7290798.1"/>
    <property type="molecule type" value="Genomic_DNA"/>
</dbReference>
<dbReference type="InterPro" id="IPR029154">
    <property type="entry name" value="HIBADH-like_NADP-bd"/>
</dbReference>
<dbReference type="InterPro" id="IPR036291">
    <property type="entry name" value="NAD(P)-bd_dom_sf"/>
</dbReference>
<dbReference type="RefSeq" id="WP_382166001.1">
    <property type="nucleotide sequence ID" value="NZ_JBHTBR010000002.1"/>
</dbReference>
<dbReference type="SUPFAM" id="SSF48179">
    <property type="entry name" value="6-phosphogluconate dehydrogenase C-terminal domain-like"/>
    <property type="match status" value="1"/>
</dbReference>
<dbReference type="Gene3D" id="3.40.50.720">
    <property type="entry name" value="NAD(P)-binding Rossmann-like Domain"/>
    <property type="match status" value="1"/>
</dbReference>
<name>A0ABW2II65_9PROT</name>
<dbReference type="EC" id="1.1.-.-" evidence="5"/>
<evidence type="ECO:0000259" key="3">
    <source>
        <dbReference type="Pfam" id="PF03446"/>
    </source>
</evidence>
<evidence type="ECO:0000259" key="4">
    <source>
        <dbReference type="Pfam" id="PF14833"/>
    </source>
</evidence>
<dbReference type="SUPFAM" id="SSF51735">
    <property type="entry name" value="NAD(P)-binding Rossmann-fold domains"/>
    <property type="match status" value="1"/>
</dbReference>
<feature type="domain" description="3-hydroxyisobutyrate dehydrogenase-like NAD-binding" evidence="4">
    <location>
        <begin position="163"/>
        <end position="281"/>
    </location>
</feature>
<evidence type="ECO:0000313" key="5">
    <source>
        <dbReference type="EMBL" id="MFC7290798.1"/>
    </source>
</evidence>
<dbReference type="InterPro" id="IPR015815">
    <property type="entry name" value="HIBADH-related"/>
</dbReference>
<protein>
    <submittedName>
        <fullName evidence="5">NAD(P)-dependent oxidoreductase</fullName>
        <ecNumber evidence="5">1.1.-.-</ecNumber>
    </submittedName>
</protein>
<dbReference type="Proteomes" id="UP001596492">
    <property type="component" value="Unassembled WGS sequence"/>
</dbReference>
<dbReference type="Pfam" id="PF03446">
    <property type="entry name" value="NAD_binding_2"/>
    <property type="match status" value="1"/>
</dbReference>
<evidence type="ECO:0000256" key="2">
    <source>
        <dbReference type="ARBA" id="ARBA00023027"/>
    </source>
</evidence>
<dbReference type="Gene3D" id="1.10.1040.10">
    <property type="entry name" value="N-(1-d-carboxylethyl)-l-norvaline Dehydrogenase, domain 2"/>
    <property type="match status" value="1"/>
</dbReference>
<dbReference type="InterPro" id="IPR013328">
    <property type="entry name" value="6PGD_dom2"/>
</dbReference>
<dbReference type="GO" id="GO:0016491">
    <property type="term" value="F:oxidoreductase activity"/>
    <property type="evidence" value="ECO:0007669"/>
    <property type="project" value="UniProtKB-KW"/>
</dbReference>
<evidence type="ECO:0000313" key="6">
    <source>
        <dbReference type="Proteomes" id="UP001596492"/>
    </source>
</evidence>
<dbReference type="PIRSF" id="PIRSF000103">
    <property type="entry name" value="HIBADH"/>
    <property type="match status" value="1"/>
</dbReference>
<feature type="domain" description="6-phosphogluconate dehydrogenase NADP-binding" evidence="3">
    <location>
        <begin position="4"/>
        <end position="160"/>
    </location>
</feature>
<keyword evidence="6" id="KW-1185">Reference proteome</keyword>
<organism evidence="5 6">
    <name type="scientific">Hirschia litorea</name>
    <dbReference type="NCBI Taxonomy" id="1199156"/>
    <lineage>
        <taxon>Bacteria</taxon>
        <taxon>Pseudomonadati</taxon>
        <taxon>Pseudomonadota</taxon>
        <taxon>Alphaproteobacteria</taxon>
        <taxon>Hyphomonadales</taxon>
        <taxon>Hyphomonadaceae</taxon>
        <taxon>Hirschia</taxon>
    </lineage>
</organism>
<dbReference type="InterPro" id="IPR008927">
    <property type="entry name" value="6-PGluconate_DH-like_C_sf"/>
</dbReference>
<comment type="caution">
    <text evidence="5">The sequence shown here is derived from an EMBL/GenBank/DDBJ whole genome shotgun (WGS) entry which is preliminary data.</text>
</comment>
<reference evidence="6" key="1">
    <citation type="journal article" date="2019" name="Int. J. Syst. Evol. Microbiol.">
        <title>The Global Catalogue of Microorganisms (GCM) 10K type strain sequencing project: providing services to taxonomists for standard genome sequencing and annotation.</title>
        <authorList>
            <consortium name="The Broad Institute Genomics Platform"/>
            <consortium name="The Broad Institute Genome Sequencing Center for Infectious Disease"/>
            <person name="Wu L."/>
            <person name="Ma J."/>
        </authorList>
    </citation>
    <scope>NUCLEOTIDE SEQUENCE [LARGE SCALE GENOMIC DNA]</scope>
    <source>
        <strain evidence="6">CCUG 51308</strain>
    </source>
</reference>
<dbReference type="PANTHER" id="PTHR43060:SF15">
    <property type="entry name" value="3-HYDROXYISOBUTYRATE DEHYDROGENASE-LIKE 1, MITOCHONDRIAL-RELATED"/>
    <property type="match status" value="1"/>
</dbReference>
<dbReference type="PANTHER" id="PTHR43060">
    <property type="entry name" value="3-HYDROXYISOBUTYRATE DEHYDROGENASE-LIKE 1, MITOCHONDRIAL-RELATED"/>
    <property type="match status" value="1"/>
</dbReference>
<dbReference type="InterPro" id="IPR006115">
    <property type="entry name" value="6PGDH_NADP-bd"/>
</dbReference>
<keyword evidence="2" id="KW-0520">NAD</keyword>
<sequence length="293" mass="30965">MAKCAFLGLGVMGGPMAGWLVDKGHSVSVWNRTMTKADAWALKYKGIACATPLEAIHEAEFIMMCLGDDPDVDAVFEQIEPGIKPGVIVVDHTTTSADLAKRIAKKCTSNGAHFIDGPVSGGEAGAVNGVLTVMAGADEAVFEKAVPVMQAYAATITRIGDVGSGQLAKSVNQICIAGVLQGLAEGLHFAMKHNLDTDQVLKAVSGGSAQSWQMENRGKTMVAGEYEFGFAVDWLRKDLRIALDAARKSGASLPVTAVIDQFYADVQKKGGGRWDSSSLLTRLNTDCDTIKDS</sequence>